<dbReference type="PANTHER" id="PTHR30136:SF24">
    <property type="entry name" value="HTH-TYPE TRANSCRIPTIONAL REPRESSOR ALLR"/>
    <property type="match status" value="1"/>
</dbReference>
<dbReference type="PROSITE" id="PS51077">
    <property type="entry name" value="HTH_ICLR"/>
    <property type="match status" value="1"/>
</dbReference>
<organism evidence="7 8">
    <name type="scientific">Cryptosporangium aurantiacum</name>
    <dbReference type="NCBI Taxonomy" id="134849"/>
    <lineage>
        <taxon>Bacteria</taxon>
        <taxon>Bacillati</taxon>
        <taxon>Actinomycetota</taxon>
        <taxon>Actinomycetes</taxon>
        <taxon>Cryptosporangiales</taxon>
        <taxon>Cryptosporangiaceae</taxon>
        <taxon>Cryptosporangium</taxon>
    </lineage>
</organism>
<dbReference type="Proteomes" id="UP000184440">
    <property type="component" value="Unassembled WGS sequence"/>
</dbReference>
<evidence type="ECO:0000256" key="4">
    <source>
        <dbReference type="SAM" id="MobiDB-lite"/>
    </source>
</evidence>
<evidence type="ECO:0000313" key="8">
    <source>
        <dbReference type="Proteomes" id="UP000184440"/>
    </source>
</evidence>
<dbReference type="SMART" id="SM00346">
    <property type="entry name" value="HTH_ICLR"/>
    <property type="match status" value="1"/>
</dbReference>
<name>A0A1M7R6L5_9ACTN</name>
<dbReference type="PANTHER" id="PTHR30136">
    <property type="entry name" value="HELIX-TURN-HELIX TRANSCRIPTIONAL REGULATOR, ICLR FAMILY"/>
    <property type="match status" value="1"/>
</dbReference>
<evidence type="ECO:0000259" key="6">
    <source>
        <dbReference type="PROSITE" id="PS51078"/>
    </source>
</evidence>
<dbReference type="Pfam" id="PF09339">
    <property type="entry name" value="HTH_IclR"/>
    <property type="match status" value="1"/>
</dbReference>
<keyword evidence="1" id="KW-0805">Transcription regulation</keyword>
<dbReference type="InterPro" id="IPR029016">
    <property type="entry name" value="GAF-like_dom_sf"/>
</dbReference>
<feature type="region of interest" description="Disordered" evidence="4">
    <location>
        <begin position="1"/>
        <end position="27"/>
    </location>
</feature>
<feature type="domain" description="IclR-ED" evidence="6">
    <location>
        <begin position="91"/>
        <end position="270"/>
    </location>
</feature>
<dbReference type="InterPro" id="IPR036388">
    <property type="entry name" value="WH-like_DNA-bd_sf"/>
</dbReference>
<feature type="domain" description="HTH iclR-type" evidence="5">
    <location>
        <begin position="30"/>
        <end position="90"/>
    </location>
</feature>
<evidence type="ECO:0000256" key="1">
    <source>
        <dbReference type="ARBA" id="ARBA00023015"/>
    </source>
</evidence>
<evidence type="ECO:0000259" key="5">
    <source>
        <dbReference type="PROSITE" id="PS51077"/>
    </source>
</evidence>
<dbReference type="GO" id="GO:0003677">
    <property type="term" value="F:DNA binding"/>
    <property type="evidence" value="ECO:0007669"/>
    <property type="project" value="UniProtKB-KW"/>
</dbReference>
<dbReference type="InterPro" id="IPR050707">
    <property type="entry name" value="HTH_MetabolicPath_Reg"/>
</dbReference>
<keyword evidence="3" id="KW-0804">Transcription</keyword>
<dbReference type="GO" id="GO:0003700">
    <property type="term" value="F:DNA-binding transcription factor activity"/>
    <property type="evidence" value="ECO:0007669"/>
    <property type="project" value="TreeGrafter"/>
</dbReference>
<evidence type="ECO:0000313" key="7">
    <source>
        <dbReference type="EMBL" id="SHN41893.1"/>
    </source>
</evidence>
<keyword evidence="2" id="KW-0238">DNA-binding</keyword>
<dbReference type="InterPro" id="IPR014757">
    <property type="entry name" value="Tscrpt_reg_IclR_C"/>
</dbReference>
<dbReference type="SUPFAM" id="SSF55781">
    <property type="entry name" value="GAF domain-like"/>
    <property type="match status" value="1"/>
</dbReference>
<gene>
    <name evidence="7" type="ORF">SAMN05443668_10811</name>
</gene>
<sequence length="282" mass="30632">MSVVAAGGAEGHDQRMDQPDSADGSDAVPKSVLARGLRLLDAFTATDVDLTLSALAERTGLPKPTAYRLLNELVAWGGVERTTRGYRLGMSLFVLGQRVPRHRELREAALPYLEDLYEATHENIHLAVPVGNDTLFLEKVSGHRSTPIVSRVGGRLPAYCTATGKVFLAYGSPDRLRQVVEAGLTRLTPRTIVMPGLLRQELARALERGYGVNREEAEVGVSAVAAPVFDHRRCVIAAISITGWAQHLDLERLAPAVRTAALALSRELARDTANGTLRWTAR</sequence>
<protein>
    <submittedName>
        <fullName evidence="7">Transcriptional regulator, IclR family</fullName>
    </submittedName>
</protein>
<proteinExistence type="predicted"/>
<dbReference type="PROSITE" id="PS51078">
    <property type="entry name" value="ICLR_ED"/>
    <property type="match status" value="1"/>
</dbReference>
<dbReference type="GO" id="GO:0045892">
    <property type="term" value="P:negative regulation of DNA-templated transcription"/>
    <property type="evidence" value="ECO:0007669"/>
    <property type="project" value="TreeGrafter"/>
</dbReference>
<dbReference type="Pfam" id="PF01614">
    <property type="entry name" value="IclR_C"/>
    <property type="match status" value="1"/>
</dbReference>
<dbReference type="AlphaFoldDB" id="A0A1M7R6L5"/>
<dbReference type="Gene3D" id="3.30.450.40">
    <property type="match status" value="1"/>
</dbReference>
<reference evidence="7 8" key="1">
    <citation type="submission" date="2016-11" db="EMBL/GenBank/DDBJ databases">
        <authorList>
            <person name="Jaros S."/>
            <person name="Januszkiewicz K."/>
            <person name="Wedrychowicz H."/>
        </authorList>
    </citation>
    <scope>NUCLEOTIDE SEQUENCE [LARGE SCALE GENOMIC DNA]</scope>
    <source>
        <strain evidence="7 8">DSM 46144</strain>
    </source>
</reference>
<dbReference type="InterPro" id="IPR005471">
    <property type="entry name" value="Tscrpt_reg_IclR_N"/>
</dbReference>
<dbReference type="InterPro" id="IPR036390">
    <property type="entry name" value="WH_DNA-bd_sf"/>
</dbReference>
<accession>A0A1M7R6L5</accession>
<dbReference type="EMBL" id="FRCS01000008">
    <property type="protein sequence ID" value="SHN41893.1"/>
    <property type="molecule type" value="Genomic_DNA"/>
</dbReference>
<dbReference type="STRING" id="134849.SAMN05443668_10811"/>
<dbReference type="Gene3D" id="1.10.10.10">
    <property type="entry name" value="Winged helix-like DNA-binding domain superfamily/Winged helix DNA-binding domain"/>
    <property type="match status" value="1"/>
</dbReference>
<keyword evidence="8" id="KW-1185">Reference proteome</keyword>
<evidence type="ECO:0000256" key="3">
    <source>
        <dbReference type="ARBA" id="ARBA00023163"/>
    </source>
</evidence>
<dbReference type="SUPFAM" id="SSF46785">
    <property type="entry name" value="Winged helix' DNA-binding domain"/>
    <property type="match status" value="1"/>
</dbReference>
<evidence type="ECO:0000256" key="2">
    <source>
        <dbReference type="ARBA" id="ARBA00023125"/>
    </source>
</evidence>